<dbReference type="GeneID" id="18909149"/>
<proteinExistence type="predicted"/>
<organism evidence="1 2">
    <name type="scientific">Phanerochaete carnosa (strain HHB-10118-sp)</name>
    <name type="common">White-rot fungus</name>
    <name type="synonym">Peniophora carnosa</name>
    <dbReference type="NCBI Taxonomy" id="650164"/>
    <lineage>
        <taxon>Eukaryota</taxon>
        <taxon>Fungi</taxon>
        <taxon>Dikarya</taxon>
        <taxon>Basidiomycota</taxon>
        <taxon>Agaricomycotina</taxon>
        <taxon>Agaricomycetes</taxon>
        <taxon>Polyporales</taxon>
        <taxon>Phanerochaetaceae</taxon>
        <taxon>Phanerochaete</taxon>
    </lineage>
</organism>
<keyword evidence="2" id="KW-1185">Reference proteome</keyword>
<dbReference type="Pfam" id="PF14234">
    <property type="entry name" value="DUF4336"/>
    <property type="match status" value="1"/>
</dbReference>
<dbReference type="Gene3D" id="3.60.15.10">
    <property type="entry name" value="Ribonuclease Z/Hydroxyacylglutathione hydrolase-like"/>
    <property type="match status" value="1"/>
</dbReference>
<sequence>MTSQQTVIREVVKDIWTFSCPFSRFGFVPVGGRSTAIKLSSGDVWVLASTPLNDATKSKLSELGPVKYIVSADAVHHLFLGEFKKEYPSAKLIAPEEAIKKKTEEGLTFDGSWGKDPEDTTYGFEHDVCHLSAYFSGHQNKEVVFFHPSSKTLIEADLLFNLPANEQYSKSSSSGRIPLLGNMIHPWHGLHKKLAWAAGVDKAAMKRDCKAIADWDFKRIIPCHGDVIEERGKDAFMEAFKAFLD</sequence>
<dbReference type="Proteomes" id="UP000008370">
    <property type="component" value="Unassembled WGS sequence"/>
</dbReference>
<name>K5WC01_PHACS</name>
<dbReference type="RefSeq" id="XP_007394360.1">
    <property type="nucleotide sequence ID" value="XM_007394298.1"/>
</dbReference>
<accession>K5WC01</accession>
<evidence type="ECO:0000313" key="2">
    <source>
        <dbReference type="Proteomes" id="UP000008370"/>
    </source>
</evidence>
<dbReference type="KEGG" id="pco:PHACADRAFT_160039"/>
<dbReference type="PANTHER" id="PTHR33835:SF1">
    <property type="entry name" value="METALLO-BETA-LACTAMASE DOMAIN-CONTAINING PROTEIN"/>
    <property type="match status" value="1"/>
</dbReference>
<dbReference type="SUPFAM" id="SSF56281">
    <property type="entry name" value="Metallo-hydrolase/oxidoreductase"/>
    <property type="match status" value="1"/>
</dbReference>
<dbReference type="OrthoDB" id="421671at2759"/>
<evidence type="ECO:0000313" key="1">
    <source>
        <dbReference type="EMBL" id="EKM56514.1"/>
    </source>
</evidence>
<dbReference type="InterPro" id="IPR025638">
    <property type="entry name" value="DUF4336"/>
</dbReference>
<protein>
    <recommendedName>
        <fullName evidence="3">Metallo-beta-lactamase domain-containing protein</fullName>
    </recommendedName>
</protein>
<reference evidence="1 2" key="1">
    <citation type="journal article" date="2012" name="BMC Genomics">
        <title>Comparative genomics of the white-rot fungi, Phanerochaete carnosa and P. chrysosporium, to elucidate the genetic basis of the distinct wood types they colonize.</title>
        <authorList>
            <person name="Suzuki H."/>
            <person name="MacDonald J."/>
            <person name="Syed K."/>
            <person name="Salamov A."/>
            <person name="Hori C."/>
            <person name="Aerts A."/>
            <person name="Henrissat B."/>
            <person name="Wiebenga A."/>
            <person name="vanKuyk P.A."/>
            <person name="Barry K."/>
            <person name="Lindquist E."/>
            <person name="LaButti K."/>
            <person name="Lapidus A."/>
            <person name="Lucas S."/>
            <person name="Coutinho P."/>
            <person name="Gong Y."/>
            <person name="Samejima M."/>
            <person name="Mahadevan R."/>
            <person name="Abou-Zaid M."/>
            <person name="de Vries R.P."/>
            <person name="Igarashi K."/>
            <person name="Yadav J.S."/>
            <person name="Grigoriev I.V."/>
            <person name="Master E.R."/>
        </authorList>
    </citation>
    <scope>NUCLEOTIDE SEQUENCE [LARGE SCALE GENOMIC DNA]</scope>
    <source>
        <strain evidence="1 2">HHB-10118-sp</strain>
    </source>
</reference>
<dbReference type="InParanoid" id="K5WC01"/>
<dbReference type="EMBL" id="JH930471">
    <property type="protein sequence ID" value="EKM56514.1"/>
    <property type="molecule type" value="Genomic_DNA"/>
</dbReference>
<evidence type="ECO:0008006" key="3">
    <source>
        <dbReference type="Google" id="ProtNLM"/>
    </source>
</evidence>
<dbReference type="AlphaFoldDB" id="K5WC01"/>
<dbReference type="PANTHER" id="PTHR33835">
    <property type="entry name" value="YALI0C07656P"/>
    <property type="match status" value="1"/>
</dbReference>
<dbReference type="InterPro" id="IPR036866">
    <property type="entry name" value="RibonucZ/Hydroxyglut_hydro"/>
</dbReference>
<dbReference type="STRING" id="650164.K5WC01"/>
<gene>
    <name evidence="1" type="ORF">PHACADRAFT_160039</name>
</gene>
<dbReference type="HOGENOM" id="CLU_056292_1_0_1"/>